<accession>A0A5A9NZ45</accession>
<evidence type="ECO:0000256" key="1">
    <source>
        <dbReference type="SAM" id="MobiDB-lite"/>
    </source>
</evidence>
<name>A0A5A9NZ45_9TELE</name>
<feature type="region of interest" description="Disordered" evidence="1">
    <location>
        <begin position="15"/>
        <end position="42"/>
    </location>
</feature>
<feature type="compositionally biased region" description="Basic and acidic residues" evidence="1">
    <location>
        <begin position="25"/>
        <end position="39"/>
    </location>
</feature>
<organism evidence="2 3">
    <name type="scientific">Triplophysa tibetana</name>
    <dbReference type="NCBI Taxonomy" id="1572043"/>
    <lineage>
        <taxon>Eukaryota</taxon>
        <taxon>Metazoa</taxon>
        <taxon>Chordata</taxon>
        <taxon>Craniata</taxon>
        <taxon>Vertebrata</taxon>
        <taxon>Euteleostomi</taxon>
        <taxon>Actinopterygii</taxon>
        <taxon>Neopterygii</taxon>
        <taxon>Teleostei</taxon>
        <taxon>Ostariophysi</taxon>
        <taxon>Cypriniformes</taxon>
        <taxon>Nemacheilidae</taxon>
        <taxon>Triplophysa</taxon>
    </lineage>
</organism>
<protein>
    <submittedName>
        <fullName evidence="2">Uncharacterized protein</fullName>
    </submittedName>
</protein>
<evidence type="ECO:0000313" key="3">
    <source>
        <dbReference type="Proteomes" id="UP000324632"/>
    </source>
</evidence>
<dbReference type="AlphaFoldDB" id="A0A5A9NZ45"/>
<gene>
    <name evidence="2" type="ORF">E1301_Tti010138</name>
</gene>
<dbReference type="EMBL" id="SOYY01000010">
    <property type="protein sequence ID" value="KAA0715484.1"/>
    <property type="molecule type" value="Genomic_DNA"/>
</dbReference>
<comment type="caution">
    <text evidence="2">The sequence shown here is derived from an EMBL/GenBank/DDBJ whole genome shotgun (WGS) entry which is preliminary data.</text>
</comment>
<sequence length="266" mass="29773">MATVSQISNLNVSHIDTRLMNAKGSRSEPRHEEASERRPSKCGVQLQNYKSPMQIVRVSQLFQRRLRLSGSWWSRYFLDSCHVTSTCSVAPAPSESPQHQSLSSGRTAGKMESVLCMLVNPLRKWRKDETDNGYKNNNKKDAAVMRPTAKISHVGYLVALENRVQHPRRRHIRRPSRDAFYGCTLGVIEISSDRFSSCVQSKHIVLPAGGEAINETDGESRVRSEALKRLRAKRVAMEVQRTFYNGGSSSIGSSSVLLGDTEKGLK</sequence>
<proteinExistence type="predicted"/>
<evidence type="ECO:0000313" key="2">
    <source>
        <dbReference type="EMBL" id="KAA0715484.1"/>
    </source>
</evidence>
<reference evidence="2 3" key="1">
    <citation type="journal article" date="2019" name="Mol. Ecol. Resour.">
        <title>Chromosome-level genome assembly of Triplophysa tibetana, a fish adapted to the harsh high-altitude environment of the Tibetan Plateau.</title>
        <authorList>
            <person name="Yang X."/>
            <person name="Liu H."/>
            <person name="Ma Z."/>
            <person name="Zou Y."/>
            <person name="Zou M."/>
            <person name="Mao Y."/>
            <person name="Li X."/>
            <person name="Wang H."/>
            <person name="Chen T."/>
            <person name="Wang W."/>
            <person name="Yang R."/>
        </authorList>
    </citation>
    <scope>NUCLEOTIDE SEQUENCE [LARGE SCALE GENOMIC DNA]</scope>
    <source>
        <strain evidence="2">TTIB1903HZAU</strain>
        <tissue evidence="2">Muscle</tissue>
    </source>
</reference>
<keyword evidence="3" id="KW-1185">Reference proteome</keyword>
<dbReference type="Proteomes" id="UP000324632">
    <property type="component" value="Chromosome 10"/>
</dbReference>